<keyword evidence="5" id="KW-1185">Reference proteome</keyword>
<evidence type="ECO:0000313" key="3">
    <source>
        <dbReference type="EMBL" id="VFB22051.1"/>
    </source>
</evidence>
<evidence type="ECO:0000313" key="2">
    <source>
        <dbReference type="EMBL" id="MDA7024482.1"/>
    </source>
</evidence>
<evidence type="ECO:0000313" key="5">
    <source>
        <dbReference type="Proteomes" id="UP001212337"/>
    </source>
</evidence>
<feature type="signal peptide" evidence="1">
    <location>
        <begin position="1"/>
        <end position="25"/>
    </location>
</feature>
<reference evidence="3 4" key="1">
    <citation type="submission" date="2019-02" db="EMBL/GenBank/DDBJ databases">
        <authorList>
            <consortium name="Pathogen Informatics"/>
        </authorList>
    </citation>
    <scope>NUCLEOTIDE SEQUENCE [LARGE SCALE GENOMIC DNA]</scope>
    <source>
        <strain evidence="3 4">3012STDY7103891</strain>
    </source>
</reference>
<dbReference type="RefSeq" id="WP_095002878.1">
    <property type="nucleotide sequence ID" value="NZ_CAACYJ010000040.1"/>
</dbReference>
<organism evidence="3 4">
    <name type="scientific">Pseudomonas fragi</name>
    <dbReference type="NCBI Taxonomy" id="296"/>
    <lineage>
        <taxon>Bacteria</taxon>
        <taxon>Pseudomonadati</taxon>
        <taxon>Pseudomonadota</taxon>
        <taxon>Gammaproteobacteria</taxon>
        <taxon>Pseudomonadales</taxon>
        <taxon>Pseudomonadaceae</taxon>
        <taxon>Pseudomonas</taxon>
    </lineage>
</organism>
<evidence type="ECO:0000313" key="4">
    <source>
        <dbReference type="Proteomes" id="UP000330809"/>
    </source>
</evidence>
<dbReference type="EMBL" id="CAACYJ010000040">
    <property type="protein sequence ID" value="VFB22051.1"/>
    <property type="molecule type" value="Genomic_DNA"/>
</dbReference>
<dbReference type="AlphaFoldDB" id="A0A266NLA6"/>
<keyword evidence="1" id="KW-0732">Signal</keyword>
<feature type="chain" id="PRO_5011915268" evidence="1">
    <location>
        <begin position="26"/>
        <end position="194"/>
    </location>
</feature>
<evidence type="ECO:0000256" key="1">
    <source>
        <dbReference type="SAM" id="SignalP"/>
    </source>
</evidence>
<gene>
    <name evidence="3" type="ORF">NCTC10754_04736</name>
    <name evidence="2" type="ORF">PI499_21695</name>
</gene>
<name>A0A266NLA6_PSEFR</name>
<dbReference type="GeneID" id="89545134"/>
<dbReference type="Proteomes" id="UP001212337">
    <property type="component" value="Unassembled WGS sequence"/>
</dbReference>
<reference evidence="2 5" key="2">
    <citation type="submission" date="2023-01" db="EMBL/GenBank/DDBJ databases">
        <title>Effects of deletion of Siderophore biosynthase gene in Pseudomonas fragi on quorum sensing and spoliage ability.</title>
        <authorList>
            <person name="Cui F."/>
            <person name="Wang D."/>
            <person name="Liu J."/>
            <person name="Wang Q."/>
            <person name="Li T."/>
            <person name="Li J."/>
        </authorList>
    </citation>
    <scope>NUCLEOTIDE SEQUENCE [LARGE SCALE GENOMIC DNA]</scope>
    <source>
        <strain evidence="2 5">MS-10</strain>
    </source>
</reference>
<protein>
    <submittedName>
        <fullName evidence="3">Uncharacterized protein</fullName>
    </submittedName>
</protein>
<sequence length="194" mass="21217">MLNKALKRNALLALLSAVLPSVVMAATPEMPKGMTVKELMPSKPFPTTYPGFEGQKSKFPAQLEGSGEFEVTRVASVCADPDNPINFAMEAESFIRMGNKPVADVLEKRNIDWEMCDASVVGQKLKVVRLQLLGMGCGFPFVGQQKIPVDQISQHACFYVPVVEFNGKEQLMASDALKGFEGFAVERLSAYLNP</sequence>
<dbReference type="EMBL" id="JAQJVI010000048">
    <property type="protein sequence ID" value="MDA7024482.1"/>
    <property type="molecule type" value="Genomic_DNA"/>
</dbReference>
<proteinExistence type="predicted"/>
<accession>A0A266NLA6</accession>
<dbReference type="Proteomes" id="UP000330809">
    <property type="component" value="Unassembled WGS sequence"/>
</dbReference>